<dbReference type="Proteomes" id="UP000679725">
    <property type="component" value="Unassembled WGS sequence"/>
</dbReference>
<sequence length="103" mass="11501">MGEGGRGGWRNGGRKNGTRNASVSLSAVEAVVHVSSTALRQTMRSARQKPILPFLPFLPSSLPPFSLLLQPLNISNSLRYLFQITWAFVFYEIVFYTYLFGGF</sequence>
<protein>
    <submittedName>
        <fullName evidence="3">Uncharacterized protein</fullName>
    </submittedName>
</protein>
<gene>
    <name evidence="3" type="ORF">DYBT9623_01162</name>
</gene>
<evidence type="ECO:0000313" key="3">
    <source>
        <dbReference type="EMBL" id="CAG5068431.1"/>
    </source>
</evidence>
<feature type="compositionally biased region" description="Gly residues" evidence="1">
    <location>
        <begin position="1"/>
        <end position="11"/>
    </location>
</feature>
<feature type="transmembrane region" description="Helical" evidence="2">
    <location>
        <begin position="50"/>
        <end position="68"/>
    </location>
</feature>
<proteinExistence type="predicted"/>
<name>A0ABM8UM09_9BACT</name>
<evidence type="ECO:0000256" key="1">
    <source>
        <dbReference type="SAM" id="MobiDB-lite"/>
    </source>
</evidence>
<reference evidence="3 4" key="1">
    <citation type="submission" date="2021-04" db="EMBL/GenBank/DDBJ databases">
        <authorList>
            <person name="Rodrigo-Torres L."/>
            <person name="Arahal R. D."/>
            <person name="Lucena T."/>
        </authorList>
    </citation>
    <scope>NUCLEOTIDE SEQUENCE [LARGE SCALE GENOMIC DNA]</scope>
    <source>
        <strain evidence="3 4">CECT 9623</strain>
    </source>
</reference>
<evidence type="ECO:0000313" key="4">
    <source>
        <dbReference type="Proteomes" id="UP000679725"/>
    </source>
</evidence>
<feature type="transmembrane region" description="Helical" evidence="2">
    <location>
        <begin position="80"/>
        <end position="100"/>
    </location>
</feature>
<keyword evidence="4" id="KW-1185">Reference proteome</keyword>
<organism evidence="3 4">
    <name type="scientific">Dyadobacter linearis</name>
    <dbReference type="NCBI Taxonomy" id="2823330"/>
    <lineage>
        <taxon>Bacteria</taxon>
        <taxon>Pseudomonadati</taxon>
        <taxon>Bacteroidota</taxon>
        <taxon>Cytophagia</taxon>
        <taxon>Cytophagales</taxon>
        <taxon>Spirosomataceae</taxon>
        <taxon>Dyadobacter</taxon>
    </lineage>
</organism>
<keyword evidence="2" id="KW-0812">Transmembrane</keyword>
<comment type="caution">
    <text evidence="3">The sequence shown here is derived from an EMBL/GenBank/DDBJ whole genome shotgun (WGS) entry which is preliminary data.</text>
</comment>
<keyword evidence="2" id="KW-1133">Transmembrane helix</keyword>
<dbReference type="EMBL" id="CAJRAU010000001">
    <property type="protein sequence ID" value="CAG5068431.1"/>
    <property type="molecule type" value="Genomic_DNA"/>
</dbReference>
<keyword evidence="2" id="KW-0472">Membrane</keyword>
<accession>A0ABM8UM09</accession>
<evidence type="ECO:0000256" key="2">
    <source>
        <dbReference type="SAM" id="Phobius"/>
    </source>
</evidence>
<feature type="region of interest" description="Disordered" evidence="1">
    <location>
        <begin position="1"/>
        <end position="20"/>
    </location>
</feature>